<proteinExistence type="inferred from homology"/>
<dbReference type="CDD" id="cd09975">
    <property type="entry name" value="LOTUS_2_TDRD5"/>
    <property type="match status" value="1"/>
</dbReference>
<dbReference type="GO" id="GO:0007281">
    <property type="term" value="P:germ cell development"/>
    <property type="evidence" value="ECO:0007669"/>
    <property type="project" value="InterPro"/>
</dbReference>
<feature type="region of interest" description="Disordered" evidence="9">
    <location>
        <begin position="840"/>
        <end position="885"/>
    </location>
</feature>
<dbReference type="CTD" id="163589"/>
<keyword evidence="6" id="KW-0677">Repeat</keyword>
<dbReference type="Proteomes" id="UP001652642">
    <property type="component" value="Chromosome 4"/>
</dbReference>
<evidence type="ECO:0000256" key="2">
    <source>
        <dbReference type="ARBA" id="ARBA00010384"/>
    </source>
</evidence>
<evidence type="ECO:0000256" key="6">
    <source>
        <dbReference type="ARBA" id="ARBA00022737"/>
    </source>
</evidence>
<dbReference type="InterPro" id="IPR041966">
    <property type="entry name" value="LOTUS-like"/>
</dbReference>
<accession>A0A6J0TA73</accession>
<dbReference type="OrthoDB" id="10052065at2759"/>
<evidence type="ECO:0000256" key="9">
    <source>
        <dbReference type="SAM" id="MobiDB-lite"/>
    </source>
</evidence>
<dbReference type="RefSeq" id="XP_072854267.1">
    <property type="nucleotide sequence ID" value="XM_072998166.1"/>
</dbReference>
<dbReference type="SMART" id="SM00333">
    <property type="entry name" value="TUDOR"/>
    <property type="match status" value="1"/>
</dbReference>
<dbReference type="AlphaFoldDB" id="A0A6J0TA73"/>
<dbReference type="KEGG" id="pvt:110077073"/>
<dbReference type="PROSITE" id="PS50304">
    <property type="entry name" value="TUDOR"/>
    <property type="match status" value="1"/>
</dbReference>
<feature type="region of interest" description="Disordered" evidence="9">
    <location>
        <begin position="387"/>
        <end position="408"/>
    </location>
</feature>
<dbReference type="CDD" id="cd09976">
    <property type="entry name" value="LOTUS_3_TDRD5"/>
    <property type="match status" value="1"/>
</dbReference>
<dbReference type="InterPro" id="IPR037982">
    <property type="entry name" value="TDRD5_LOTUS_2"/>
</dbReference>
<reference evidence="13 14" key="1">
    <citation type="submission" date="2025-05" db="UniProtKB">
        <authorList>
            <consortium name="RefSeq"/>
        </authorList>
    </citation>
    <scope>IDENTIFICATION</scope>
</reference>
<feature type="domain" description="HTH OST-type" evidence="11">
    <location>
        <begin position="135"/>
        <end position="210"/>
    </location>
</feature>
<dbReference type="InParanoid" id="A0A6J0TA73"/>
<dbReference type="Gene3D" id="2.30.30.140">
    <property type="match status" value="1"/>
</dbReference>
<dbReference type="GO" id="GO:0007283">
    <property type="term" value="P:spermatogenesis"/>
    <property type="evidence" value="ECO:0007669"/>
    <property type="project" value="UniProtKB-KW"/>
</dbReference>
<dbReference type="Gene3D" id="2.40.50.90">
    <property type="match status" value="1"/>
</dbReference>
<keyword evidence="7" id="KW-0221">Differentiation</keyword>
<evidence type="ECO:0000313" key="12">
    <source>
        <dbReference type="Proteomes" id="UP001652642"/>
    </source>
</evidence>
<dbReference type="GO" id="GO:0005737">
    <property type="term" value="C:cytoplasm"/>
    <property type="evidence" value="ECO:0007669"/>
    <property type="project" value="UniProtKB-SubCell"/>
</dbReference>
<feature type="domain" description="Tudor" evidence="10">
    <location>
        <begin position="529"/>
        <end position="588"/>
    </location>
</feature>
<dbReference type="Gene3D" id="3.30.420.610">
    <property type="entry name" value="LOTUS domain-like"/>
    <property type="match status" value="3"/>
</dbReference>
<dbReference type="Pfam" id="PF12872">
    <property type="entry name" value="OST-HTH"/>
    <property type="match status" value="3"/>
</dbReference>
<evidence type="ECO:0000313" key="15">
    <source>
        <dbReference type="RefSeq" id="XP_072854265.1"/>
    </source>
</evidence>
<evidence type="ECO:0000256" key="5">
    <source>
        <dbReference type="ARBA" id="ARBA00022490"/>
    </source>
</evidence>
<dbReference type="GeneID" id="110077073"/>
<evidence type="ECO:0000259" key="11">
    <source>
        <dbReference type="PROSITE" id="PS51644"/>
    </source>
</evidence>
<keyword evidence="8" id="KW-0744">Spermatogenesis</keyword>
<evidence type="ECO:0000256" key="8">
    <source>
        <dbReference type="ARBA" id="ARBA00022871"/>
    </source>
</evidence>
<keyword evidence="4" id="KW-0217">Developmental protein</keyword>
<protein>
    <recommendedName>
        <fullName evidence="3">Tudor domain-containing protein 5</fullName>
    </recommendedName>
</protein>
<dbReference type="RefSeq" id="XP_020645436.2">
    <property type="nucleotide sequence ID" value="XM_020789777.2"/>
</dbReference>
<keyword evidence="12" id="KW-1185">Reference proteome</keyword>
<evidence type="ECO:0000313" key="14">
    <source>
        <dbReference type="RefSeq" id="XP_072854264.1"/>
    </source>
</evidence>
<dbReference type="SUPFAM" id="SSF63748">
    <property type="entry name" value="Tudor/PWWP/MBT"/>
    <property type="match status" value="1"/>
</dbReference>
<evidence type="ECO:0000256" key="7">
    <source>
        <dbReference type="ARBA" id="ARBA00022782"/>
    </source>
</evidence>
<evidence type="ECO:0000313" key="17">
    <source>
        <dbReference type="RefSeq" id="XP_072854267.1"/>
    </source>
</evidence>
<dbReference type="Pfam" id="PF00567">
    <property type="entry name" value="TUDOR"/>
    <property type="match status" value="1"/>
</dbReference>
<feature type="domain" description="HTH OST-type" evidence="11">
    <location>
        <begin position="306"/>
        <end position="380"/>
    </location>
</feature>
<dbReference type="PANTHER" id="PTHR22948:SF19">
    <property type="entry name" value="TUDOR DOMAIN-CONTAINING PROTEIN 5"/>
    <property type="match status" value="1"/>
</dbReference>
<dbReference type="InterPro" id="IPR025605">
    <property type="entry name" value="OST-HTH/LOTUS_dom"/>
</dbReference>
<dbReference type="RefSeq" id="XP_072854265.1">
    <property type="nucleotide sequence ID" value="XM_072998164.1"/>
</dbReference>
<evidence type="ECO:0000256" key="1">
    <source>
        <dbReference type="ARBA" id="ARBA00004496"/>
    </source>
</evidence>
<name>A0A6J0TA73_9SAUR</name>
<dbReference type="InterPro" id="IPR035437">
    <property type="entry name" value="SNase_OB-fold_sf"/>
</dbReference>
<comment type="subcellular location">
    <subcellularLocation>
        <location evidence="1">Cytoplasm</location>
    </subcellularLocation>
</comment>
<gene>
    <name evidence="13 14 15 16 17" type="primary">TDRD5</name>
</gene>
<dbReference type="InterPro" id="IPR050621">
    <property type="entry name" value="Tudor_domain_containing"/>
</dbReference>
<evidence type="ECO:0000256" key="4">
    <source>
        <dbReference type="ARBA" id="ARBA00022473"/>
    </source>
</evidence>
<feature type="compositionally biased region" description="Basic and acidic residues" evidence="9">
    <location>
        <begin position="846"/>
        <end position="876"/>
    </location>
</feature>
<sequence length="1025" mass="114920">MSDQECLMNSLKKELRSLLIATKDGLTPSNLEQEFKSMIGEQLPFRALGYNSVMELVQDMPDVVNICPQRNGIVILKAIADESTKEIASLVAKQKSRPKPQPPRHKLNFSLHCTSPSGLSRRSQISPRLPWRGRVPPTLPAAVRSELKDLLGHSPILLSDFDKAFVQRFGRTFDFMRYGFFSMYEVLNAASDIITIVQTRTGSMLTLKKSPPKKKPVKLPTCNVVVQPEKQKQTVHVTVPAPLVKTLSPISLPPMENQHVMAKQESDHSLVHLKMETPLARPVERIKQIEKELKMTLAQKGPGGIVSLELKEKIRTILAQHPEGLLASKLASEFEVHFKEPLPVKKLGFLNVMELVGALSDILHIECKEGEQDWRIFDIDSLPLTEGEQENHKVGQSGSLQHEETSDKQKLPYWDFPLEDSKNPATKFSIVTKMMTLHLGMEELHIMKEITEKEIPPDAVQGGSLYGLPELGSSALVGLFVESIVSPSQFYVRIQSEETSDKLIDMMIEMRRCYSNKNVADRYVIPEDLIQPGHLCCIRSSEDAWWYRVIVHQVLSDQEVEVFYPDFGNMEKVQKSSLRFLKSSYAKLPAQAIPCSLAWVKPRKDDWTISALHEFQRLCGLKLLVGVVDEYRDGILYLFLCDTSSDEDIYLHNVLRLEGHAVVCKENIPSNGFSKLNPYALYIKPSPKQDPEADASVFQLKFLGGLPETTYSEPCKNEVVSQRFDKSDDLACLEPEQLNQGDNCFTDSSHHALDFQEKCLLKDCHENSSSGQNEQILEAKVQEADEASLCSDAEMPYLEPVDFCSDIWDEDWILSNYYKQKKNDETGDKLGLDIEVVHHQPPNGEGNKDEAKHSQEVVQKRNVDISSTIEKKKSPHPEPQGKIQNSFEGTERQDTLGAMSHSLSQAAEEFYVSIEHSEKSVELSKMDLDVNTDSSQFPQSASALYGKVHSEKVDDASRTQAVALYNSSRDSAQRTVGPNALVFTAELQRSPAFCVPCNPTVALGASARLAGSGGCFPLSLRKMNI</sequence>
<evidence type="ECO:0000256" key="3">
    <source>
        <dbReference type="ARBA" id="ARBA00013420"/>
    </source>
</evidence>
<evidence type="ECO:0000313" key="13">
    <source>
        <dbReference type="RefSeq" id="XP_020645436.2"/>
    </source>
</evidence>
<feature type="domain" description="HTH OST-type" evidence="11">
    <location>
        <begin position="7"/>
        <end position="80"/>
    </location>
</feature>
<dbReference type="PROSITE" id="PS51644">
    <property type="entry name" value="HTH_OST"/>
    <property type="match status" value="3"/>
</dbReference>
<dbReference type="RefSeq" id="XP_072854264.1">
    <property type="nucleotide sequence ID" value="XM_072998163.1"/>
</dbReference>
<organism evidence="12 13">
    <name type="scientific">Pogona vitticeps</name>
    <name type="common">central bearded dragon</name>
    <dbReference type="NCBI Taxonomy" id="103695"/>
    <lineage>
        <taxon>Eukaryota</taxon>
        <taxon>Metazoa</taxon>
        <taxon>Chordata</taxon>
        <taxon>Craniata</taxon>
        <taxon>Vertebrata</taxon>
        <taxon>Euteleostomi</taxon>
        <taxon>Lepidosauria</taxon>
        <taxon>Squamata</taxon>
        <taxon>Bifurcata</taxon>
        <taxon>Unidentata</taxon>
        <taxon>Episquamata</taxon>
        <taxon>Toxicofera</taxon>
        <taxon>Iguania</taxon>
        <taxon>Acrodonta</taxon>
        <taxon>Agamidae</taxon>
        <taxon>Amphibolurinae</taxon>
        <taxon>Pogona</taxon>
    </lineage>
</organism>
<comment type="similarity">
    <text evidence="2">Belongs to the TDRD5 family.</text>
</comment>
<evidence type="ECO:0000259" key="10">
    <source>
        <dbReference type="PROSITE" id="PS50304"/>
    </source>
</evidence>
<dbReference type="CDD" id="cd20419">
    <property type="entry name" value="Tudor_TDRD5"/>
    <property type="match status" value="1"/>
</dbReference>
<dbReference type="InterPro" id="IPR002999">
    <property type="entry name" value="Tudor"/>
</dbReference>
<evidence type="ECO:0000313" key="16">
    <source>
        <dbReference type="RefSeq" id="XP_072854266.1"/>
    </source>
</evidence>
<dbReference type="PANTHER" id="PTHR22948">
    <property type="entry name" value="TUDOR DOMAIN CONTAINING PROTEIN"/>
    <property type="match status" value="1"/>
</dbReference>
<keyword evidence="5" id="KW-0963">Cytoplasm</keyword>
<dbReference type="RefSeq" id="XP_072854266.1">
    <property type="nucleotide sequence ID" value="XM_072998165.1"/>
</dbReference>